<dbReference type="HOGENOM" id="CLU_937204_0_0_1"/>
<dbReference type="VEuPathDB" id="MicrosporidiaDB:ECU08_0690"/>
<evidence type="ECO:0000256" key="2">
    <source>
        <dbReference type="ARBA" id="ARBA00022737"/>
    </source>
</evidence>
<evidence type="ECO:0000313" key="4">
    <source>
        <dbReference type="Proteomes" id="UP000000819"/>
    </source>
</evidence>
<keyword evidence="2" id="KW-0677">Repeat</keyword>
<name>Q8SRD0_ENCCU</name>
<protein>
    <submittedName>
        <fullName evidence="3">POLY(A)+ RNA EXPORT PROTEIN</fullName>
    </submittedName>
</protein>
<gene>
    <name evidence="3" type="ordered locus">ECU08_0690</name>
</gene>
<organism evidence="3 4">
    <name type="scientific">Encephalitozoon cuniculi (strain GB-M1)</name>
    <name type="common">Microsporidian parasite</name>
    <dbReference type="NCBI Taxonomy" id="284813"/>
    <lineage>
        <taxon>Eukaryota</taxon>
        <taxon>Fungi</taxon>
        <taxon>Fungi incertae sedis</taxon>
        <taxon>Microsporidia</taxon>
        <taxon>Unikaryonidae</taxon>
        <taxon>Encephalitozoon</taxon>
    </lineage>
</organism>
<dbReference type="InterPro" id="IPR015943">
    <property type="entry name" value="WD40/YVTN_repeat-like_dom_sf"/>
</dbReference>
<dbReference type="AlphaFoldDB" id="Q8SRD0"/>
<dbReference type="InterPro" id="IPR036322">
    <property type="entry name" value="WD40_repeat_dom_sf"/>
</dbReference>
<dbReference type="Proteomes" id="UP000000819">
    <property type="component" value="Chromosome VIII"/>
</dbReference>
<dbReference type="GeneID" id="859620"/>
<dbReference type="OrthoDB" id="10262475at2759"/>
<reference evidence="3 4" key="2">
    <citation type="journal article" date="2009" name="BMC Genomics">
        <title>Identification of transcriptional signals in Encephalitozoon cuniculi widespread among Microsporidia phylum: support for accurate structural genome annotation.</title>
        <authorList>
            <person name="Peyretaillade E."/>
            <person name="Goncalves O."/>
            <person name="Terrat S."/>
            <person name="Dugat-Bony E."/>
            <person name="Wincker P."/>
            <person name="Cornman R.S."/>
            <person name="Evans J.D."/>
            <person name="Delbac F."/>
            <person name="Peyret P."/>
        </authorList>
    </citation>
    <scope>NUCLEOTIDE SEQUENCE [LARGE SCALE GENOMIC DNA]</scope>
    <source>
        <strain evidence="3 4">GB-M1</strain>
    </source>
</reference>
<evidence type="ECO:0000313" key="3">
    <source>
        <dbReference type="EMBL" id="CAD26374.1"/>
    </source>
</evidence>
<dbReference type="SUPFAM" id="SSF50978">
    <property type="entry name" value="WD40 repeat-like"/>
    <property type="match status" value="1"/>
</dbReference>
<sequence>MSHELSCIPQETITSMSYDGDLLVSLWSGELILYSGATFEAKVLVKTEMPITKTAFAPEIVTGDIEGCVRVYDRSLSETLKIQSGVGGIQLLHGYRGCVVAGGWGRRIAFISGCVENVLDTEKKVYCSDLGGDILLVGQQECVVGYDLRTNAIFFTRRFNMLVRSLALVSGGFFAGTTDGRIYYEDFEDRSRSYVFNAHCSVSGDSKIFYPVNSMAVGRYLVSGGSDGKVLRWKLGPKKTYKEIAGDGVGVSSLCMVGEKVAVGFSYSYDRGPCRDACRSRVAVVDL</sequence>
<reference evidence="3 4" key="1">
    <citation type="journal article" date="2001" name="Nature">
        <title>Genome sequence and gene compaction of the eukaryote parasite Encephalitozoon cuniculi.</title>
        <authorList>
            <person name="Katinka M.D."/>
            <person name="Duprat S."/>
            <person name="Cornillot E."/>
            <person name="Metenier G."/>
            <person name="Thomarat F."/>
            <person name="Prensier G."/>
            <person name="Barbe V."/>
            <person name="Peyretaillade E."/>
            <person name="Brottier P."/>
            <person name="Wincker P."/>
            <person name="Delbac F."/>
            <person name="El Alaoui H."/>
            <person name="Peyret P."/>
            <person name="Saurin W."/>
            <person name="Gouy M."/>
            <person name="Weissenbach J."/>
            <person name="Vivares C.P."/>
        </authorList>
    </citation>
    <scope>NUCLEOTIDE SEQUENCE [LARGE SCALE GENOMIC DNA]</scope>
    <source>
        <strain evidence="3 4">GB-M1</strain>
    </source>
</reference>
<accession>Q8SRD0</accession>
<dbReference type="PANTHER" id="PTHR10971">
    <property type="entry name" value="MRNA EXPORT FACTOR AND BUB3"/>
    <property type="match status" value="1"/>
</dbReference>
<keyword evidence="1" id="KW-0853">WD repeat</keyword>
<keyword evidence="4" id="KW-1185">Reference proteome</keyword>
<dbReference type="OMA" id="RINYPVN"/>
<proteinExistence type="predicted"/>
<dbReference type="InParanoid" id="Q8SRD0"/>
<dbReference type="KEGG" id="ecu:ECU08_0690"/>
<evidence type="ECO:0000256" key="1">
    <source>
        <dbReference type="ARBA" id="ARBA00022574"/>
    </source>
</evidence>
<dbReference type="Gene3D" id="2.130.10.10">
    <property type="entry name" value="YVTN repeat-like/Quinoprotein amine dehydrogenase"/>
    <property type="match status" value="1"/>
</dbReference>
<dbReference type="STRING" id="284813.Q8SRD0"/>
<dbReference type="RefSeq" id="NP_597198.1">
    <property type="nucleotide sequence ID" value="NM_001041807.1"/>
</dbReference>
<dbReference type="EMBL" id="AL590448">
    <property type="protein sequence ID" value="CAD26374.1"/>
    <property type="molecule type" value="Genomic_DNA"/>
</dbReference>